<evidence type="ECO:0000256" key="2">
    <source>
        <dbReference type="ARBA" id="ARBA00004613"/>
    </source>
</evidence>
<dbReference type="GO" id="GO:0005576">
    <property type="term" value="C:extracellular region"/>
    <property type="evidence" value="ECO:0007669"/>
    <property type="project" value="UniProtKB-SubCell"/>
</dbReference>
<accession>A0A031JUV6</accession>
<comment type="caution">
    <text evidence="10">The sequence shown here is derived from an EMBL/GenBank/DDBJ whole genome shotgun (WGS) entry which is preliminary data.</text>
</comment>
<dbReference type="PATRIC" id="fig|158500.4.peg.3638"/>
<evidence type="ECO:0000256" key="1">
    <source>
        <dbReference type="ARBA" id="ARBA00004117"/>
    </source>
</evidence>
<dbReference type="Pfam" id="PF06429">
    <property type="entry name" value="Flg_bbr_C"/>
    <property type="match status" value="1"/>
</dbReference>
<dbReference type="GO" id="GO:0009424">
    <property type="term" value="C:bacterial-type flagellum hook"/>
    <property type="evidence" value="ECO:0007669"/>
    <property type="project" value="InterPro"/>
</dbReference>
<evidence type="ECO:0000259" key="8">
    <source>
        <dbReference type="Pfam" id="PF06429"/>
    </source>
</evidence>
<dbReference type="RefSeq" id="WP_036527372.1">
    <property type="nucleotide sequence ID" value="NZ_JFYZ01000018.1"/>
</dbReference>
<keyword evidence="10" id="KW-0966">Cell projection</keyword>
<organism evidence="10 11">
    <name type="scientific">Novosphingobium resinovorum</name>
    <dbReference type="NCBI Taxonomy" id="158500"/>
    <lineage>
        <taxon>Bacteria</taxon>
        <taxon>Pseudomonadati</taxon>
        <taxon>Pseudomonadota</taxon>
        <taxon>Alphaproteobacteria</taxon>
        <taxon>Sphingomonadales</taxon>
        <taxon>Sphingomonadaceae</taxon>
        <taxon>Novosphingobium</taxon>
    </lineage>
</organism>
<keyword evidence="10" id="KW-0282">Flagellum</keyword>
<reference evidence="10 11" key="1">
    <citation type="submission" date="2014-03" db="EMBL/GenBank/DDBJ databases">
        <title>Whole genome sequence of Novosphingobium resinovorum KF1.</title>
        <authorList>
            <person name="Gan H.M."/>
            <person name="Gan H.Y."/>
            <person name="Chew T.H."/>
            <person name="Savka M.A."/>
        </authorList>
    </citation>
    <scope>NUCLEOTIDE SEQUENCE [LARGE SCALE GENOMIC DNA]</scope>
    <source>
        <strain evidence="10 11">KF1</strain>
    </source>
</reference>
<feature type="domain" description="Flagellar basal body rod protein N-terminal" evidence="7">
    <location>
        <begin position="9"/>
        <end position="36"/>
    </location>
</feature>
<dbReference type="Pfam" id="PF00460">
    <property type="entry name" value="Flg_bb_rod"/>
    <property type="match status" value="1"/>
</dbReference>
<evidence type="ECO:0000256" key="5">
    <source>
        <dbReference type="ARBA" id="ARBA00022525"/>
    </source>
</evidence>
<comment type="subcellular location">
    <subcellularLocation>
        <location evidence="1">Bacterial flagellum basal body</location>
    </subcellularLocation>
    <subcellularLocation>
        <location evidence="2">Secreted</location>
    </subcellularLocation>
</comment>
<dbReference type="InterPro" id="IPR002371">
    <property type="entry name" value="FlgK"/>
</dbReference>
<dbReference type="STRING" id="158500.BES08_12275"/>
<dbReference type="GO" id="GO:0005198">
    <property type="term" value="F:structural molecule activity"/>
    <property type="evidence" value="ECO:0007669"/>
    <property type="project" value="InterPro"/>
</dbReference>
<evidence type="ECO:0000256" key="6">
    <source>
        <dbReference type="ARBA" id="ARBA00023143"/>
    </source>
</evidence>
<feature type="domain" description="Flagellar hook-associated protein FlgK helical" evidence="9">
    <location>
        <begin position="89"/>
        <end position="324"/>
    </location>
</feature>
<protein>
    <recommendedName>
        <fullName evidence="4">Flagellar hook-associated protein 1</fullName>
    </recommendedName>
</protein>
<proteinExistence type="inferred from homology"/>
<dbReference type="SUPFAM" id="SSF64518">
    <property type="entry name" value="Phase 1 flagellin"/>
    <property type="match status" value="1"/>
</dbReference>
<gene>
    <name evidence="10" type="ORF">BV97_03566</name>
</gene>
<dbReference type="InterPro" id="IPR010930">
    <property type="entry name" value="Flg_bb/hook_C_dom"/>
</dbReference>
<feature type="domain" description="Flagellar basal-body/hook protein C-terminal" evidence="8">
    <location>
        <begin position="658"/>
        <end position="697"/>
    </location>
</feature>
<dbReference type="AlphaFoldDB" id="A0A031JUV6"/>
<evidence type="ECO:0000259" key="9">
    <source>
        <dbReference type="Pfam" id="PF22638"/>
    </source>
</evidence>
<name>A0A031JUV6_9SPHN</name>
<dbReference type="GO" id="GO:0009425">
    <property type="term" value="C:bacterial-type flagellum basal body"/>
    <property type="evidence" value="ECO:0007669"/>
    <property type="project" value="UniProtKB-SubCell"/>
</dbReference>
<dbReference type="InterPro" id="IPR001444">
    <property type="entry name" value="Flag_bb_rod_N"/>
</dbReference>
<evidence type="ECO:0000256" key="3">
    <source>
        <dbReference type="ARBA" id="ARBA00009677"/>
    </source>
</evidence>
<dbReference type="EMBL" id="JFYZ01000018">
    <property type="protein sequence ID" value="EZP80152.1"/>
    <property type="molecule type" value="Genomic_DNA"/>
</dbReference>
<dbReference type="Proteomes" id="UP000024329">
    <property type="component" value="Unassembled WGS sequence"/>
</dbReference>
<dbReference type="PANTHER" id="PTHR30033:SF2">
    <property type="entry name" value="FLAGELLAR HOOK PROTEIN"/>
    <property type="match status" value="1"/>
</dbReference>
<keyword evidence="10" id="KW-0969">Cilium</keyword>
<keyword evidence="5" id="KW-0964">Secreted</keyword>
<evidence type="ECO:0000313" key="11">
    <source>
        <dbReference type="Proteomes" id="UP000024329"/>
    </source>
</evidence>
<evidence type="ECO:0000313" key="10">
    <source>
        <dbReference type="EMBL" id="EZP80152.1"/>
    </source>
</evidence>
<evidence type="ECO:0000259" key="7">
    <source>
        <dbReference type="Pfam" id="PF00460"/>
    </source>
</evidence>
<dbReference type="InterPro" id="IPR053927">
    <property type="entry name" value="FlgK_helical"/>
</dbReference>
<evidence type="ECO:0000256" key="4">
    <source>
        <dbReference type="ARBA" id="ARBA00016244"/>
    </source>
</evidence>
<dbReference type="Pfam" id="PF22638">
    <property type="entry name" value="FlgK_D1"/>
    <property type="match status" value="1"/>
</dbReference>
<sequence length="698" mass="70980">MSINSILSSAISGLSASQAGMQVVSTNIANVGTVGYARQTVSQSASVAGGTVNGVVVGEPSRVADKFLENAVYKRAGTAGRAEATANYLDRLQSLLGSPSSDSGLTARLSSISSSVSQVTGLQGSAESVALFTGNVDDTIDTLQGLQSDVTNLRADVESEVSDTVDRVNGLLQKIHGLNSDVSRLQGLGLSTSGPADERMSALEELSGLVEVSVREQPDGRVTIDTASGQVLLDKRLRQLSYADQGAGAAQTSYSAIDIRFASDDGTMQASTGETISSTAVGGKLGGLLDMRDRVLPGFSEQLGQLFTGLAQTLNAVSNGGTTLPAPQTLTGQANGLIGSDRLGFTGRATFAVVSSDGTMVAKTTVDFDALPANVTVDDAVAAINAGLSPVATASFTDGVLSISAASSANGIAIAQDADAPSDRAGVGFSQFFGLNNLVRSGTSGLVPSGFTASDPTGFTAGETTKLVLRDSSGKILTSQTLTAADGDTWGDVITQLNGGELAKYGSFALDDTGRVAFTPKVGNSGATIEVPVDSTNRYGTGLTFSALSGLTGAASGLATAQVSADMLNDTSRVPLAQLQASAAVGEKAIGAGDIRNATAFVDALSGTADFGRDGKATISAFANRLLGKIGAQASLAQTTYEDASARLTDAATRRDSYSGVNIDEELAQMVVLQNSYSAAARVMTTASQMYDTLLNML</sequence>
<dbReference type="eggNOG" id="COG1256">
    <property type="taxonomic scope" value="Bacteria"/>
</dbReference>
<comment type="similarity">
    <text evidence="3">Belongs to the flagella basal body rod proteins family.</text>
</comment>
<dbReference type="NCBIfam" id="TIGR02492">
    <property type="entry name" value="flgK_ends"/>
    <property type="match status" value="1"/>
</dbReference>
<dbReference type="PANTHER" id="PTHR30033">
    <property type="entry name" value="FLAGELLAR HOOK-ASSOCIATED PROTEIN 1"/>
    <property type="match status" value="1"/>
</dbReference>
<dbReference type="GO" id="GO:0044780">
    <property type="term" value="P:bacterial-type flagellum assembly"/>
    <property type="evidence" value="ECO:0007669"/>
    <property type="project" value="InterPro"/>
</dbReference>
<keyword evidence="6" id="KW-0975">Bacterial flagellum</keyword>